<comment type="caution">
    <text evidence="2">The sequence shown here is derived from an EMBL/GenBank/DDBJ whole genome shotgun (WGS) entry which is preliminary data.</text>
</comment>
<dbReference type="PANTHER" id="PTHR44137:SF57">
    <property type="entry name" value="CHAPERONE DNAJ-DOMAIN PROTEIN"/>
    <property type="match status" value="1"/>
</dbReference>
<evidence type="ECO:0000259" key="1">
    <source>
        <dbReference type="Pfam" id="PF00226"/>
    </source>
</evidence>
<dbReference type="OrthoDB" id="10250354at2759"/>
<dbReference type="CDD" id="cd06257">
    <property type="entry name" value="DnaJ"/>
    <property type="match status" value="1"/>
</dbReference>
<dbReference type="InterPro" id="IPR001623">
    <property type="entry name" value="DnaJ_domain"/>
</dbReference>
<evidence type="ECO:0000313" key="2">
    <source>
        <dbReference type="EMBL" id="CAA2971402.1"/>
    </source>
</evidence>
<evidence type="ECO:0000313" key="3">
    <source>
        <dbReference type="Proteomes" id="UP000594638"/>
    </source>
</evidence>
<dbReference type="AlphaFoldDB" id="A0A8S0QZF8"/>
<dbReference type="SUPFAM" id="SSF46565">
    <property type="entry name" value="Chaperone J-domain"/>
    <property type="match status" value="1"/>
</dbReference>
<reference evidence="2 3" key="1">
    <citation type="submission" date="2019-12" db="EMBL/GenBank/DDBJ databases">
        <authorList>
            <person name="Alioto T."/>
            <person name="Alioto T."/>
            <person name="Gomez Garrido J."/>
        </authorList>
    </citation>
    <scope>NUCLEOTIDE SEQUENCE [LARGE SCALE GENOMIC DNA]</scope>
</reference>
<organism evidence="2 3">
    <name type="scientific">Olea europaea subsp. europaea</name>
    <dbReference type="NCBI Taxonomy" id="158383"/>
    <lineage>
        <taxon>Eukaryota</taxon>
        <taxon>Viridiplantae</taxon>
        <taxon>Streptophyta</taxon>
        <taxon>Embryophyta</taxon>
        <taxon>Tracheophyta</taxon>
        <taxon>Spermatophyta</taxon>
        <taxon>Magnoliopsida</taxon>
        <taxon>eudicotyledons</taxon>
        <taxon>Gunneridae</taxon>
        <taxon>Pentapetalae</taxon>
        <taxon>asterids</taxon>
        <taxon>lamiids</taxon>
        <taxon>Lamiales</taxon>
        <taxon>Oleaceae</taxon>
        <taxon>Oleeae</taxon>
        <taxon>Olea</taxon>
    </lineage>
</organism>
<proteinExistence type="predicted"/>
<keyword evidence="3" id="KW-1185">Reference proteome</keyword>
<sequence>MGKNDFEGARKFALKAQNLYPKLENITQRLAFVLHPDKNRFPGAEAAFKLIVEANLVLSRPVKRYSFDRRSRFSNPSFKKQYEVLRKIQRSSHDKSLI</sequence>
<accession>A0A8S0QZF8</accession>
<name>A0A8S0QZF8_OLEEU</name>
<feature type="domain" description="J" evidence="1">
    <location>
        <begin position="28"/>
        <end position="68"/>
    </location>
</feature>
<dbReference type="Proteomes" id="UP000594638">
    <property type="component" value="Unassembled WGS sequence"/>
</dbReference>
<dbReference type="Pfam" id="PF00226">
    <property type="entry name" value="DnaJ"/>
    <property type="match status" value="1"/>
</dbReference>
<dbReference type="PANTHER" id="PTHR44137">
    <property type="entry name" value="BNAC03G44070D PROTEIN"/>
    <property type="match status" value="1"/>
</dbReference>
<dbReference type="InterPro" id="IPR036869">
    <property type="entry name" value="J_dom_sf"/>
</dbReference>
<dbReference type="EMBL" id="CACTIH010002011">
    <property type="protein sequence ID" value="CAA2971402.1"/>
    <property type="molecule type" value="Genomic_DNA"/>
</dbReference>
<gene>
    <name evidence="2" type="ORF">OLEA9_A041386</name>
</gene>
<protein>
    <recommendedName>
        <fullName evidence="1">J domain-containing protein</fullName>
    </recommendedName>
</protein>
<dbReference type="Gene3D" id="1.10.287.110">
    <property type="entry name" value="DnaJ domain"/>
    <property type="match status" value="1"/>
</dbReference>
<dbReference type="Gramene" id="OE9A041386T1">
    <property type="protein sequence ID" value="OE9A041386C1"/>
    <property type="gene ID" value="OE9A041386"/>
</dbReference>